<evidence type="ECO:0000256" key="8">
    <source>
        <dbReference type="RuleBase" id="RU363032"/>
    </source>
</evidence>
<reference evidence="10 11" key="1">
    <citation type="submission" date="2019-07" db="EMBL/GenBank/DDBJ databases">
        <title>Georgenia wutianyii sp. nov. and Georgenia *** sp. nov. isolated from plateau pika (Ochotona curzoniae) in the Qinghai-Tibet plateau of China.</title>
        <authorList>
            <person name="Tian Z."/>
        </authorList>
    </citation>
    <scope>NUCLEOTIDE SEQUENCE [LARGE SCALE GENOMIC DNA]</scope>
    <source>
        <strain evidence="10 11">Z446</strain>
    </source>
</reference>
<dbReference type="InterPro" id="IPR043429">
    <property type="entry name" value="ArtM/GltK/GlnP/TcyL/YhdX-like"/>
</dbReference>
<evidence type="ECO:0000259" key="9">
    <source>
        <dbReference type="PROSITE" id="PS50928"/>
    </source>
</evidence>
<dbReference type="PROSITE" id="PS50928">
    <property type="entry name" value="ABC_TM1"/>
    <property type="match status" value="1"/>
</dbReference>
<keyword evidence="6 8" id="KW-1133">Transmembrane helix</keyword>
<evidence type="ECO:0000256" key="3">
    <source>
        <dbReference type="ARBA" id="ARBA00022475"/>
    </source>
</evidence>
<feature type="transmembrane region" description="Helical" evidence="8">
    <location>
        <begin position="109"/>
        <end position="131"/>
    </location>
</feature>
<keyword evidence="2 8" id="KW-0813">Transport</keyword>
<dbReference type="InterPro" id="IPR010065">
    <property type="entry name" value="AA_ABC_transptr_permease_3TM"/>
</dbReference>
<name>A0A552WSI4_9MICO</name>
<evidence type="ECO:0000256" key="7">
    <source>
        <dbReference type="ARBA" id="ARBA00023136"/>
    </source>
</evidence>
<comment type="subcellular location">
    <subcellularLocation>
        <location evidence="1 8">Cell membrane</location>
        <topology evidence="1 8">Multi-pass membrane protein</topology>
    </subcellularLocation>
</comment>
<dbReference type="GO" id="GO:0006865">
    <property type="term" value="P:amino acid transport"/>
    <property type="evidence" value="ECO:0007669"/>
    <property type="project" value="UniProtKB-KW"/>
</dbReference>
<keyword evidence="7 8" id="KW-0472">Membrane</keyword>
<evidence type="ECO:0000256" key="2">
    <source>
        <dbReference type="ARBA" id="ARBA00022448"/>
    </source>
</evidence>
<dbReference type="SUPFAM" id="SSF161098">
    <property type="entry name" value="MetI-like"/>
    <property type="match status" value="1"/>
</dbReference>
<dbReference type="Pfam" id="PF00528">
    <property type="entry name" value="BPD_transp_1"/>
    <property type="match status" value="1"/>
</dbReference>
<dbReference type="PANTHER" id="PTHR30614:SF0">
    <property type="entry name" value="L-CYSTINE TRANSPORT SYSTEM PERMEASE PROTEIN TCYL"/>
    <property type="match status" value="1"/>
</dbReference>
<proteinExistence type="inferred from homology"/>
<keyword evidence="11" id="KW-1185">Reference proteome</keyword>
<feature type="transmembrane region" description="Helical" evidence="8">
    <location>
        <begin position="258"/>
        <end position="278"/>
    </location>
</feature>
<protein>
    <submittedName>
        <fullName evidence="10">Amino acid ABC transporter permease</fullName>
    </submittedName>
</protein>
<dbReference type="PANTHER" id="PTHR30614">
    <property type="entry name" value="MEMBRANE COMPONENT OF AMINO ACID ABC TRANSPORTER"/>
    <property type="match status" value="1"/>
</dbReference>
<gene>
    <name evidence="10" type="ORF">FJ693_07860</name>
</gene>
<dbReference type="InterPro" id="IPR035906">
    <property type="entry name" value="MetI-like_sf"/>
</dbReference>
<comment type="caution">
    <text evidence="10">The sequence shown here is derived from an EMBL/GenBank/DDBJ whole genome shotgun (WGS) entry which is preliminary data.</text>
</comment>
<dbReference type="GO" id="GO:0022857">
    <property type="term" value="F:transmembrane transporter activity"/>
    <property type="evidence" value="ECO:0007669"/>
    <property type="project" value="InterPro"/>
</dbReference>
<keyword evidence="5" id="KW-0029">Amino-acid transport</keyword>
<accession>A0A552WSI4</accession>
<feature type="transmembrane region" description="Helical" evidence="8">
    <location>
        <begin position="69"/>
        <end position="97"/>
    </location>
</feature>
<dbReference type="NCBIfam" id="TIGR01726">
    <property type="entry name" value="HEQRo_perm_3TM"/>
    <property type="match status" value="1"/>
</dbReference>
<evidence type="ECO:0000256" key="1">
    <source>
        <dbReference type="ARBA" id="ARBA00004651"/>
    </source>
</evidence>
<dbReference type="EMBL" id="VJXR01000017">
    <property type="protein sequence ID" value="TRW45798.1"/>
    <property type="molecule type" value="Genomic_DNA"/>
</dbReference>
<evidence type="ECO:0000313" key="10">
    <source>
        <dbReference type="EMBL" id="TRW45798.1"/>
    </source>
</evidence>
<dbReference type="CDD" id="cd06261">
    <property type="entry name" value="TM_PBP2"/>
    <property type="match status" value="1"/>
</dbReference>
<feature type="transmembrane region" description="Helical" evidence="8">
    <location>
        <begin position="29"/>
        <end position="49"/>
    </location>
</feature>
<keyword evidence="4 8" id="KW-0812">Transmembrane</keyword>
<keyword evidence="3" id="KW-1003">Cell membrane</keyword>
<dbReference type="Gene3D" id="1.10.3720.10">
    <property type="entry name" value="MetI-like"/>
    <property type="match status" value="1"/>
</dbReference>
<dbReference type="GO" id="GO:0043190">
    <property type="term" value="C:ATP-binding cassette (ABC) transporter complex"/>
    <property type="evidence" value="ECO:0007669"/>
    <property type="project" value="InterPro"/>
</dbReference>
<dbReference type="Proteomes" id="UP000318693">
    <property type="component" value="Unassembled WGS sequence"/>
</dbReference>
<feature type="domain" description="ABC transmembrane type-1" evidence="9">
    <location>
        <begin position="73"/>
        <end position="276"/>
    </location>
</feature>
<organism evidence="10 11">
    <name type="scientific">Georgenia yuyongxinii</name>
    <dbReference type="NCBI Taxonomy" id="2589797"/>
    <lineage>
        <taxon>Bacteria</taxon>
        <taxon>Bacillati</taxon>
        <taxon>Actinomycetota</taxon>
        <taxon>Actinomycetes</taxon>
        <taxon>Micrococcales</taxon>
        <taxon>Bogoriellaceae</taxon>
        <taxon>Georgenia</taxon>
    </lineage>
</organism>
<comment type="similarity">
    <text evidence="8">Belongs to the binding-protein-dependent transport system permease family.</text>
</comment>
<feature type="transmembrane region" description="Helical" evidence="8">
    <location>
        <begin position="151"/>
        <end position="171"/>
    </location>
</feature>
<evidence type="ECO:0000256" key="4">
    <source>
        <dbReference type="ARBA" id="ARBA00022692"/>
    </source>
</evidence>
<sequence>MRMPSTTTQQETLPHSRLLALPRRNRFNLVRWVILIAVIYVVAVVGNLLVFNESWNWPLVAAYLFSQRIMLAVFNTIWLTVLSLAVGLLLGLLACGARLSRFAVLRSTAFAYVWLVRATPPLVILLLIYFLGVLKPTLGLGIPFLPYLVEWPTNDLITPFTAAVVGLSFYLGGKTAEIFRSGFLAVGAGQREAVRALGLSPWTALTRVTGPQAVRVLIPPMANEVVTMFKNTSLVSVVGFAELLTTAQRLYAANFETIPMLTVACVWYLGLTSVLMVGQLRLERRFARGFDRRPNPNMNASKDQDLGPAVLLPVAVPVSETVNQKGDVR</sequence>
<dbReference type="InterPro" id="IPR000515">
    <property type="entry name" value="MetI-like"/>
</dbReference>
<evidence type="ECO:0000313" key="11">
    <source>
        <dbReference type="Proteomes" id="UP000318693"/>
    </source>
</evidence>
<dbReference type="AlphaFoldDB" id="A0A552WSI4"/>
<evidence type="ECO:0000256" key="6">
    <source>
        <dbReference type="ARBA" id="ARBA00022989"/>
    </source>
</evidence>
<evidence type="ECO:0000256" key="5">
    <source>
        <dbReference type="ARBA" id="ARBA00022970"/>
    </source>
</evidence>